<dbReference type="Proteomes" id="UP000683507">
    <property type="component" value="Chromosome"/>
</dbReference>
<dbReference type="CDD" id="cd00130">
    <property type="entry name" value="PAS"/>
    <property type="match status" value="2"/>
</dbReference>
<dbReference type="Gene3D" id="3.30.450.40">
    <property type="match status" value="2"/>
</dbReference>
<dbReference type="InterPro" id="IPR013655">
    <property type="entry name" value="PAS_fold_3"/>
</dbReference>
<dbReference type="Pfam" id="PF08447">
    <property type="entry name" value="PAS_3"/>
    <property type="match status" value="1"/>
</dbReference>
<dbReference type="PANTHER" id="PTHR43156">
    <property type="entry name" value="STAGE II SPORULATION PROTEIN E-RELATED"/>
    <property type="match status" value="1"/>
</dbReference>
<dbReference type="SUPFAM" id="SSF55785">
    <property type="entry name" value="PYP-like sensor domain (PAS domain)"/>
    <property type="match status" value="2"/>
</dbReference>
<dbReference type="InterPro" id="IPR036457">
    <property type="entry name" value="PPM-type-like_dom_sf"/>
</dbReference>
<sequence length="892" mass="101949">MKSPSENKIEFDDLSLVASSISQAVIIISPEDIVEWVNEAFEKIYGFTLAEVQGNKIVDFVGGPEMDPLTLANIEKAIFKDHVPIKCELIQYKKDRSTFWGELNLTPILDEHGNMKKYISVVQDVTDRKTAMINLEASQVTFNQITSSINDVYYLYNIQFQRYEFISPNVKEIMGAEQDFFYNGESYNNTYAHPDDRPILQTAYEGINRGIPYEIEYRVLIDGRTRWIREKSFPIVDFEGNLIKNSGVCQDITDYKTTENSLHKARENASLLSDLGLEISAEIDLSNIVGKVYERFNEIMEVDAFGIGVLDEDQEQLRFPLFVENNNRYEDYTIPLADRNKLATICFHNNQDLIIRDSEVELSNYINNLGPLIGEVTKSIIYLPLLSENKVVGVLTVQSFNKYAYDSYSLSLIKNLTVFISVALKKAMVYREMEEIIEKRTAEIQRQKDVLEETYRRTRLVSEIGYRLTSSLDLEEIFLTLYENIKDLMSADMFGIRIVNKEAYTIDYKFEIEHGERQSPVAVSMSDTDNYSVWTVLNKKEILIGDNRKEYSKYVNEIKVPIGEMPNSLIFFPLMDGKDVIGVITIQSMKYNAFDEGHVNILKSLASYTASAITKASLYDTLENKVIDRTKELQETNKNLVDSINYAKRIHDNIRPGSDRIKNLFEESFVLFKPKDIISGDFYLIDEIKTNTGKCLKAIVIGDCTGHGVPGGILSVLCSNLVRQTFKNRDVNSPAQALNVVSEDLTQLLATNDELRLRDGMDVTFCVIDEEERMLFFAGANNSCFVVRGTELIRLRGDRQHVGYTENFKPFSDHALKLESGDQIYITTDGFIDQFGGENFKKFMLRRFLDLISQNSSVDFNGQKKLLEEAFHKWKGSGEQTDDVCVFGARVL</sequence>
<reference evidence="4" key="1">
    <citation type="submission" date="2021-04" db="EMBL/GenBank/DDBJ databases">
        <authorList>
            <person name="Rodrigo-Torres L."/>
            <person name="Arahal R. D."/>
            <person name="Lucena T."/>
        </authorList>
    </citation>
    <scope>NUCLEOTIDE SEQUENCE</scope>
    <source>
        <strain evidence="4">AS29M-1</strain>
    </source>
</reference>
<dbReference type="SUPFAM" id="SSF81606">
    <property type="entry name" value="PP2C-like"/>
    <property type="match status" value="1"/>
</dbReference>
<dbReference type="PROSITE" id="PS50113">
    <property type="entry name" value="PAC"/>
    <property type="match status" value="2"/>
</dbReference>
<dbReference type="Pfam" id="PF13185">
    <property type="entry name" value="GAF_2"/>
    <property type="match status" value="2"/>
</dbReference>
<evidence type="ECO:0000313" key="5">
    <source>
        <dbReference type="Proteomes" id="UP000683507"/>
    </source>
</evidence>
<dbReference type="InterPro" id="IPR052016">
    <property type="entry name" value="Bact_Sigma-Reg"/>
</dbReference>
<evidence type="ECO:0000313" key="4">
    <source>
        <dbReference type="EMBL" id="CAG5078840.1"/>
    </source>
</evidence>
<dbReference type="KEGG" id="ptan:CRYO30217_00783"/>
<evidence type="ECO:0000259" key="3">
    <source>
        <dbReference type="PROSITE" id="PS50113"/>
    </source>
</evidence>
<dbReference type="InterPro" id="IPR001932">
    <property type="entry name" value="PPM-type_phosphatase-like_dom"/>
</dbReference>
<dbReference type="GO" id="GO:0016791">
    <property type="term" value="F:phosphatase activity"/>
    <property type="evidence" value="ECO:0007669"/>
    <property type="project" value="TreeGrafter"/>
</dbReference>
<dbReference type="InterPro" id="IPR000014">
    <property type="entry name" value="PAS"/>
</dbReference>
<dbReference type="Gene3D" id="3.60.40.10">
    <property type="entry name" value="PPM-type phosphatase domain"/>
    <property type="match status" value="1"/>
</dbReference>
<dbReference type="Gene3D" id="3.30.450.20">
    <property type="entry name" value="PAS domain"/>
    <property type="match status" value="2"/>
</dbReference>
<dbReference type="InterPro" id="IPR035965">
    <property type="entry name" value="PAS-like_dom_sf"/>
</dbReference>
<dbReference type="PANTHER" id="PTHR43156:SF9">
    <property type="entry name" value="HAMP DOMAIN-CONTAINING PROTEIN"/>
    <property type="match status" value="1"/>
</dbReference>
<keyword evidence="5" id="KW-1185">Reference proteome</keyword>
<dbReference type="NCBIfam" id="TIGR00229">
    <property type="entry name" value="sensory_box"/>
    <property type="match status" value="2"/>
</dbReference>
<dbReference type="Pfam" id="PF13426">
    <property type="entry name" value="PAS_9"/>
    <property type="match status" value="1"/>
</dbReference>
<dbReference type="InterPro" id="IPR003018">
    <property type="entry name" value="GAF"/>
</dbReference>
<accession>A0A916JKE8</accession>
<organism evidence="4 5">
    <name type="scientific">Parvicella tangerina</name>
    <dbReference type="NCBI Taxonomy" id="2829795"/>
    <lineage>
        <taxon>Bacteria</taxon>
        <taxon>Pseudomonadati</taxon>
        <taxon>Bacteroidota</taxon>
        <taxon>Flavobacteriia</taxon>
        <taxon>Flavobacteriales</taxon>
        <taxon>Parvicellaceae</taxon>
        <taxon>Parvicella</taxon>
    </lineage>
</organism>
<dbReference type="EMBL" id="OU015584">
    <property type="protein sequence ID" value="CAG5078840.1"/>
    <property type="molecule type" value="Genomic_DNA"/>
</dbReference>
<proteinExistence type="predicted"/>
<dbReference type="InterPro" id="IPR029016">
    <property type="entry name" value="GAF-like_dom_sf"/>
</dbReference>
<dbReference type="SUPFAM" id="SSF55781">
    <property type="entry name" value="GAF domain-like"/>
    <property type="match status" value="2"/>
</dbReference>
<dbReference type="RefSeq" id="WP_258541007.1">
    <property type="nucleotide sequence ID" value="NZ_OU015584.1"/>
</dbReference>
<gene>
    <name evidence="4" type="primary">norR_2</name>
    <name evidence="4" type="ORF">CRYO30217_00783</name>
</gene>
<dbReference type="AlphaFoldDB" id="A0A916JKE8"/>
<dbReference type="PROSITE" id="PS50112">
    <property type="entry name" value="PAS"/>
    <property type="match status" value="1"/>
</dbReference>
<feature type="domain" description="PAC" evidence="3">
    <location>
        <begin position="211"/>
        <end position="264"/>
    </location>
</feature>
<keyword evidence="1" id="KW-0378">Hydrolase</keyword>
<dbReference type="SMART" id="SM00091">
    <property type="entry name" value="PAS"/>
    <property type="match status" value="2"/>
</dbReference>
<dbReference type="Pfam" id="PF07228">
    <property type="entry name" value="SpoIIE"/>
    <property type="match status" value="1"/>
</dbReference>
<evidence type="ECO:0000259" key="2">
    <source>
        <dbReference type="PROSITE" id="PS50112"/>
    </source>
</evidence>
<feature type="domain" description="PAS" evidence="2">
    <location>
        <begin position="10"/>
        <end position="81"/>
    </location>
</feature>
<dbReference type="SMART" id="SM00331">
    <property type="entry name" value="PP2C_SIG"/>
    <property type="match status" value="1"/>
</dbReference>
<feature type="domain" description="PAC" evidence="3">
    <location>
        <begin position="83"/>
        <end position="137"/>
    </location>
</feature>
<dbReference type="InterPro" id="IPR000700">
    <property type="entry name" value="PAS-assoc_C"/>
</dbReference>
<dbReference type="SMART" id="SM00065">
    <property type="entry name" value="GAF"/>
    <property type="match status" value="2"/>
</dbReference>
<dbReference type="InterPro" id="IPR001610">
    <property type="entry name" value="PAC"/>
</dbReference>
<dbReference type="SMART" id="SM00086">
    <property type="entry name" value="PAC"/>
    <property type="match status" value="2"/>
</dbReference>
<evidence type="ECO:0000256" key="1">
    <source>
        <dbReference type="ARBA" id="ARBA00022801"/>
    </source>
</evidence>
<protein>
    <submittedName>
        <fullName evidence="4">Anaerobic nitric oxide reductase transcription regulator NorR</fullName>
    </submittedName>
</protein>
<name>A0A916JKE8_9FLAO</name>